<feature type="region of interest" description="Disordered" evidence="1">
    <location>
        <begin position="108"/>
        <end position="148"/>
    </location>
</feature>
<reference evidence="2" key="1">
    <citation type="submission" date="2023-02" db="EMBL/GenBank/DDBJ databases">
        <title>Actinomadura rubrobrunea NBRC 14622.</title>
        <authorList>
            <person name="Ichikawa N."/>
            <person name="Sato H."/>
            <person name="Tonouchi N."/>
        </authorList>
    </citation>
    <scope>NUCLEOTIDE SEQUENCE</scope>
    <source>
        <strain evidence="2">NBRC 14622</strain>
    </source>
</reference>
<keyword evidence="3" id="KW-1185">Reference proteome</keyword>
<evidence type="ECO:0000313" key="3">
    <source>
        <dbReference type="Proteomes" id="UP001165124"/>
    </source>
</evidence>
<name>A0A9W6UYL4_9ACTN</name>
<gene>
    <name evidence="2" type="ORF">Arub01_55810</name>
</gene>
<dbReference type="Proteomes" id="UP001165124">
    <property type="component" value="Unassembled WGS sequence"/>
</dbReference>
<feature type="compositionally biased region" description="Pro residues" evidence="1">
    <location>
        <begin position="111"/>
        <end position="120"/>
    </location>
</feature>
<dbReference type="EMBL" id="BSRZ01000022">
    <property type="protein sequence ID" value="GLW67338.1"/>
    <property type="molecule type" value="Genomic_DNA"/>
</dbReference>
<comment type="caution">
    <text evidence="2">The sequence shown here is derived from an EMBL/GenBank/DDBJ whole genome shotgun (WGS) entry which is preliminary data.</text>
</comment>
<dbReference type="RefSeq" id="WP_067914451.1">
    <property type="nucleotide sequence ID" value="NZ_BSRZ01000022.1"/>
</dbReference>
<organism evidence="2 3">
    <name type="scientific">Actinomadura rubrobrunea</name>
    <dbReference type="NCBI Taxonomy" id="115335"/>
    <lineage>
        <taxon>Bacteria</taxon>
        <taxon>Bacillati</taxon>
        <taxon>Actinomycetota</taxon>
        <taxon>Actinomycetes</taxon>
        <taxon>Streptosporangiales</taxon>
        <taxon>Thermomonosporaceae</taxon>
        <taxon>Actinomadura</taxon>
    </lineage>
</organism>
<protein>
    <submittedName>
        <fullName evidence="2">Uncharacterized protein</fullName>
    </submittedName>
</protein>
<dbReference type="AlphaFoldDB" id="A0A9W6UYL4"/>
<accession>A0A9W6UYL4</accession>
<sequence length="148" mass="15519">MVGAVVDAPDSWIDRTADPDRWWQAVNDDRAIVARLHDGAVDLADETGADPAALPACSCSAPGLVHHMLEPLQAHSKHKVLEFDAGWTDEPLTALGTNVVTIEIDAAWPPRHAPTSPPPNCRRQCALETAPTTGSPPPPTTGGASPAA</sequence>
<evidence type="ECO:0000256" key="1">
    <source>
        <dbReference type="SAM" id="MobiDB-lite"/>
    </source>
</evidence>
<evidence type="ECO:0000313" key="2">
    <source>
        <dbReference type="EMBL" id="GLW67338.1"/>
    </source>
</evidence>
<proteinExistence type="predicted"/>